<dbReference type="PANTHER" id="PTHR47934">
    <property type="entry name" value="PENTATRICOPEPTIDE REPEAT-CONTAINING PROTEIN PET309, MITOCHONDRIAL"/>
    <property type="match status" value="1"/>
</dbReference>
<organism evidence="3 4">
    <name type="scientific">Pseudopithomyces chartarum</name>
    <dbReference type="NCBI Taxonomy" id="1892770"/>
    <lineage>
        <taxon>Eukaryota</taxon>
        <taxon>Fungi</taxon>
        <taxon>Dikarya</taxon>
        <taxon>Ascomycota</taxon>
        <taxon>Pezizomycotina</taxon>
        <taxon>Dothideomycetes</taxon>
        <taxon>Pleosporomycetidae</taxon>
        <taxon>Pleosporales</taxon>
        <taxon>Massarineae</taxon>
        <taxon>Didymosphaeriaceae</taxon>
        <taxon>Pseudopithomyces</taxon>
    </lineage>
</organism>
<accession>A0AAN6RJ69</accession>
<feature type="compositionally biased region" description="Basic and acidic residues" evidence="2">
    <location>
        <begin position="83"/>
        <end position="94"/>
    </location>
</feature>
<dbReference type="Pfam" id="PF01535">
    <property type="entry name" value="PPR"/>
    <property type="match status" value="1"/>
</dbReference>
<feature type="region of interest" description="Disordered" evidence="2">
    <location>
        <begin position="30"/>
        <end position="65"/>
    </location>
</feature>
<feature type="compositionally biased region" description="Polar residues" evidence="2">
    <location>
        <begin position="33"/>
        <end position="65"/>
    </location>
</feature>
<feature type="repeat" description="PPR" evidence="1">
    <location>
        <begin position="628"/>
        <end position="662"/>
    </location>
</feature>
<feature type="region of interest" description="Disordered" evidence="2">
    <location>
        <begin position="83"/>
        <end position="102"/>
    </location>
</feature>
<dbReference type="EMBL" id="WVTA01000006">
    <property type="protein sequence ID" value="KAK3209197.1"/>
    <property type="molecule type" value="Genomic_DNA"/>
</dbReference>
<proteinExistence type="predicted"/>
<feature type="region of interest" description="Disordered" evidence="2">
    <location>
        <begin position="1019"/>
        <end position="1046"/>
    </location>
</feature>
<keyword evidence="4" id="KW-1185">Reference proteome</keyword>
<dbReference type="PROSITE" id="PS51375">
    <property type="entry name" value="PPR"/>
    <property type="match status" value="3"/>
</dbReference>
<evidence type="ECO:0000256" key="2">
    <source>
        <dbReference type="SAM" id="MobiDB-lite"/>
    </source>
</evidence>
<gene>
    <name evidence="3" type="ORF">GRF29_69g1083644</name>
</gene>
<evidence type="ECO:0008006" key="5">
    <source>
        <dbReference type="Google" id="ProtNLM"/>
    </source>
</evidence>
<feature type="repeat" description="PPR" evidence="1">
    <location>
        <begin position="478"/>
        <end position="512"/>
    </location>
</feature>
<dbReference type="InterPro" id="IPR002885">
    <property type="entry name" value="PPR_rpt"/>
</dbReference>
<dbReference type="AlphaFoldDB" id="A0AAN6RJ69"/>
<dbReference type="InterPro" id="IPR051114">
    <property type="entry name" value="Mito_RNA_Proc_CCM1"/>
</dbReference>
<dbReference type="GO" id="GO:0007005">
    <property type="term" value="P:mitochondrion organization"/>
    <property type="evidence" value="ECO:0007669"/>
    <property type="project" value="TreeGrafter"/>
</dbReference>
<evidence type="ECO:0000313" key="3">
    <source>
        <dbReference type="EMBL" id="KAK3209197.1"/>
    </source>
</evidence>
<evidence type="ECO:0000313" key="4">
    <source>
        <dbReference type="Proteomes" id="UP001280581"/>
    </source>
</evidence>
<dbReference type="Gene3D" id="1.25.40.10">
    <property type="entry name" value="Tetratricopeptide repeat domain"/>
    <property type="match status" value="3"/>
</dbReference>
<dbReference type="GO" id="GO:0006396">
    <property type="term" value="P:RNA processing"/>
    <property type="evidence" value="ECO:0007669"/>
    <property type="project" value="TreeGrafter"/>
</dbReference>
<protein>
    <recommendedName>
        <fullName evidence="5">Pentatricopeptide repeat-containing protein</fullName>
    </recommendedName>
</protein>
<feature type="compositionally biased region" description="Polar residues" evidence="2">
    <location>
        <begin position="910"/>
        <end position="920"/>
    </location>
</feature>
<dbReference type="GO" id="GO:0005739">
    <property type="term" value="C:mitochondrion"/>
    <property type="evidence" value="ECO:0007669"/>
    <property type="project" value="TreeGrafter"/>
</dbReference>
<dbReference type="Proteomes" id="UP001280581">
    <property type="component" value="Unassembled WGS sequence"/>
</dbReference>
<feature type="compositionally biased region" description="Low complexity" evidence="2">
    <location>
        <begin position="921"/>
        <end position="930"/>
    </location>
</feature>
<name>A0AAN6RJ69_9PLEO</name>
<evidence type="ECO:0000256" key="1">
    <source>
        <dbReference type="PROSITE-ProRule" id="PRU00708"/>
    </source>
</evidence>
<comment type="caution">
    <text evidence="3">The sequence shown here is derived from an EMBL/GenBank/DDBJ whole genome shotgun (WGS) entry which is preliminary data.</text>
</comment>
<dbReference type="InterPro" id="IPR011990">
    <property type="entry name" value="TPR-like_helical_dom_sf"/>
</dbReference>
<reference evidence="3 4" key="1">
    <citation type="submission" date="2021-02" db="EMBL/GenBank/DDBJ databases">
        <title>Genome assembly of Pseudopithomyces chartarum.</title>
        <authorList>
            <person name="Jauregui R."/>
            <person name="Singh J."/>
            <person name="Voisey C."/>
        </authorList>
    </citation>
    <scope>NUCLEOTIDE SEQUENCE [LARGE SCALE GENOMIC DNA]</scope>
    <source>
        <strain evidence="3 4">AGR01</strain>
    </source>
</reference>
<dbReference type="GO" id="GO:0003729">
    <property type="term" value="F:mRNA binding"/>
    <property type="evidence" value="ECO:0007669"/>
    <property type="project" value="TreeGrafter"/>
</dbReference>
<dbReference type="Pfam" id="PF13041">
    <property type="entry name" value="PPR_2"/>
    <property type="match status" value="1"/>
</dbReference>
<feature type="repeat" description="PPR" evidence="1">
    <location>
        <begin position="443"/>
        <end position="477"/>
    </location>
</feature>
<dbReference type="PANTHER" id="PTHR47934:SF28">
    <property type="entry name" value="OS04G0488500 PROTEIN"/>
    <property type="match status" value="1"/>
</dbReference>
<dbReference type="NCBIfam" id="TIGR00756">
    <property type="entry name" value="PPR"/>
    <property type="match status" value="1"/>
</dbReference>
<sequence length="1046" mass="117943">MRSYVCQQCRLQLRRPLLAPRYPQLLPGRTIVSFRNKQRNTPQDIPQSSEGTSNGRNAAQEGNQNSVDSRFQYQQAVIHKDTPPIDVPEQHHGADTSSSTATPVAQAINDLLDHKTPEGVIAAWKLFDKTYTSRDVSALTDPSFSDVHHLKAGKVFLRLSTFICNELRRSNTELPTPTQLLFRYEKLGVTPQNAWKQAIANVTYQLLLSVAEDTGSKIGVQESVSTKRRSTDELMIELLSMWKLFFQRYGTYNGQDNLESISPEWIIIPKEEVTFRVSGNVFGLRLQNFHPAHATSPELQFSAIMIFNYFYAGLSAPSDVLSHLQSQNKLFIDLITSTLADAEVPKALGLMHVVDPRIKRHLNEDFRKSIANRIDSASELASKINGLDVSSATPEQRASHVMNFFLSQINKQVQHKANSIELEKLWIEAEKHYKVSEEKVQIPTEVYNAFLSGFMTLLKPDATVRIWNHMVANGVEPIMDTWLSMLVGCGKARDLTGLNAVWERMIRAGIEPDYRCWSMRIHSLISGFQITAGLAALDEMGSRWLAIEKAKENTPRKTGKKVSPKAKIVNNRPKPEVGSINSAITAIIGLPTRGKVQSNSRKGMPHELKVTYVHKVLQWAGNFDIKPDTRTYNALISLYLDGNDYTTTFKLIRQMENEKIEGDIATHSMLLRAAFDNQKFDGLSHQEQADRVVTIFVELEQGGIKPNEYLYQTSIDRLLKQYGNVIGTQAVVEQMISRGFSPGPQIFSSLITHYFQQNPPAIKEVDNLVALIFGPPTQPTDTLLFDRIIEGYARNDRTASMMTVLTKMGAQGKKPGYRALSHVVESLYRQGDWERARAVIRDVQLGEGVAKTGPLTSHNVGRSQFFRDVKELCPELLETFAGENMKAPIRRNEEADSEAGHIAQTANNADLASASQVSNDQQQQQNQQYQKSLGGFSFHEQLNDSHAKGPAPYQQSSFGQVDQAPYQQSPFGQVEQIPYQEQPYDYSPYEQEQMPNQQAPYGQPIKQRTSDIDEEFMNAEHASYLSDEPEVPQQRWETNKQARKHN</sequence>
<feature type="region of interest" description="Disordered" evidence="2">
    <location>
        <begin position="910"/>
        <end position="930"/>
    </location>
</feature>